<keyword evidence="2" id="KW-0614">Plasmid</keyword>
<dbReference type="EMBL" id="AP018360">
    <property type="protein sequence ID" value="BBA45275.1"/>
    <property type="molecule type" value="Genomic_DNA"/>
</dbReference>
<sequence>MVKLTEKQISALAITQAALVEIRRLARQPVSASTMAAIHDLADSLHNVPHGVTRRPESLALSRMFDEELDRDIEAAAAVFSRERLPLSTFPPETRIPVSAASAYIASGARFRVQPPAAGESAQAPRKRTGRRQGMGSRLARIIRIFFG</sequence>
<proteinExistence type="predicted"/>
<gene>
    <name evidence="2" type="ORF">BCCH1_77860</name>
</gene>
<geneLocation type="plasmid" evidence="2">
    <name>pBC453</name>
</geneLocation>
<feature type="region of interest" description="Disordered" evidence="1">
    <location>
        <begin position="115"/>
        <end position="135"/>
    </location>
</feature>
<evidence type="ECO:0000256" key="1">
    <source>
        <dbReference type="SAM" id="MobiDB-lite"/>
    </source>
</evidence>
<name>A0A250LL23_9BURK</name>
<dbReference type="AlphaFoldDB" id="A0A250LL23"/>
<reference evidence="2" key="2">
    <citation type="journal article" date="2017" name="Genome Announc.">
        <title>High-Quality Draft Genome Sequence of Burkholderia contaminans CH-1, a Gram-Negative Bacterium That Metabolizes 2-Azahypoxanthine, a Plant Growth-Regulating Compound.</title>
        <authorList>
            <person name="Choi J.-H."/>
            <person name="Sugiura H."/>
            <person name="Moriuchi R."/>
            <person name="Kawagishi H."/>
            <person name="Dohra H."/>
        </authorList>
    </citation>
    <scope>NUCLEOTIDE SEQUENCE</scope>
    <source>
        <strain evidence="2">CH-1</strain>
        <plasmid evidence="2">pBC453</plasmid>
    </source>
</reference>
<evidence type="ECO:0000313" key="2">
    <source>
        <dbReference type="EMBL" id="BBA45275.1"/>
    </source>
</evidence>
<reference evidence="2" key="1">
    <citation type="journal article" date="2016" name="Biosci. Biotechnol. Biochem.">
        <title>Bioconversion of AHX to AOH by resting cells of Burkholderia contaminans CH-1.</title>
        <authorList>
            <person name="Choi J.H."/>
            <person name="Kikuchi A."/>
            <person name="Pumkaeo P."/>
            <person name="Hirai H."/>
            <person name="Tokuyama S."/>
            <person name="Kawagishi H."/>
        </authorList>
    </citation>
    <scope>NUCLEOTIDE SEQUENCE</scope>
    <source>
        <strain evidence="2">CH-1</strain>
        <plasmid evidence="2">pBC453</plasmid>
    </source>
</reference>
<accession>A0A250LL23</accession>
<protein>
    <submittedName>
        <fullName evidence="2">Uncharacterized protein</fullName>
    </submittedName>
</protein>
<organism evidence="2">
    <name type="scientific">Burkholderia contaminans</name>
    <dbReference type="NCBI Taxonomy" id="488447"/>
    <lineage>
        <taxon>Bacteria</taxon>
        <taxon>Pseudomonadati</taxon>
        <taxon>Pseudomonadota</taxon>
        <taxon>Betaproteobacteria</taxon>
        <taxon>Burkholderiales</taxon>
        <taxon>Burkholderiaceae</taxon>
        <taxon>Burkholderia</taxon>
        <taxon>Burkholderia cepacia complex</taxon>
    </lineage>
</organism>